<dbReference type="InterPro" id="IPR001173">
    <property type="entry name" value="Glyco_trans_2-like"/>
</dbReference>
<dbReference type="PANTHER" id="PTHR22916:SF3">
    <property type="entry name" value="UDP-GLCNAC:BETAGAL BETA-1,3-N-ACETYLGLUCOSAMINYLTRANSFERASE-LIKE PROTEIN 1"/>
    <property type="match status" value="1"/>
</dbReference>
<dbReference type="InterPro" id="IPR029044">
    <property type="entry name" value="Nucleotide-diphossugar_trans"/>
</dbReference>
<comment type="caution">
    <text evidence="2">The sequence shown here is derived from an EMBL/GenBank/DDBJ whole genome shotgun (WGS) entry which is preliminary data.</text>
</comment>
<dbReference type="Gene3D" id="3.90.550.10">
    <property type="entry name" value="Spore Coat Polysaccharide Biosynthesis Protein SpsA, Chain A"/>
    <property type="match status" value="1"/>
</dbReference>
<gene>
    <name evidence="2" type="ORF">LCGC14_3083120</name>
</gene>
<dbReference type="SUPFAM" id="SSF53448">
    <property type="entry name" value="Nucleotide-diphospho-sugar transferases"/>
    <property type="match status" value="1"/>
</dbReference>
<protein>
    <recommendedName>
        <fullName evidence="1">Glycosyltransferase 2-like domain-containing protein</fullName>
    </recommendedName>
</protein>
<dbReference type="Pfam" id="PF00535">
    <property type="entry name" value="Glycos_transf_2"/>
    <property type="match status" value="1"/>
</dbReference>
<accession>A0A0F8X1A2</accession>
<dbReference type="PANTHER" id="PTHR22916">
    <property type="entry name" value="GLYCOSYLTRANSFERASE"/>
    <property type="match status" value="1"/>
</dbReference>
<feature type="domain" description="Glycosyltransferase 2-like" evidence="1">
    <location>
        <begin position="4"/>
        <end position="146"/>
    </location>
</feature>
<evidence type="ECO:0000313" key="2">
    <source>
        <dbReference type="EMBL" id="KKK54595.1"/>
    </source>
</evidence>
<sequence length="179" mass="20224">MKFSIITANRNGDRFLEESIQSVVSQKADDIELEYIVVDGASTDASLEIIDRYRSQISTFISEPDNGPVNAINKGLKLATGDIVGWLNTDDRYHPGVLKRVAEAFEAEPNKALCFGRCNIIDEQGREIRRWITRFKESFFPISSRFTVQCLNFVSQPTLFLTRQALKVTGFLREDLVAA</sequence>
<feature type="non-terminal residue" evidence="2">
    <location>
        <position position="179"/>
    </location>
</feature>
<dbReference type="CDD" id="cd06433">
    <property type="entry name" value="GT_2_WfgS_like"/>
    <property type="match status" value="1"/>
</dbReference>
<dbReference type="GO" id="GO:0016758">
    <property type="term" value="F:hexosyltransferase activity"/>
    <property type="evidence" value="ECO:0007669"/>
    <property type="project" value="UniProtKB-ARBA"/>
</dbReference>
<name>A0A0F8X1A2_9ZZZZ</name>
<organism evidence="2">
    <name type="scientific">marine sediment metagenome</name>
    <dbReference type="NCBI Taxonomy" id="412755"/>
    <lineage>
        <taxon>unclassified sequences</taxon>
        <taxon>metagenomes</taxon>
        <taxon>ecological metagenomes</taxon>
    </lineage>
</organism>
<evidence type="ECO:0000259" key="1">
    <source>
        <dbReference type="Pfam" id="PF00535"/>
    </source>
</evidence>
<dbReference type="EMBL" id="LAZR01065918">
    <property type="protein sequence ID" value="KKK54595.1"/>
    <property type="molecule type" value="Genomic_DNA"/>
</dbReference>
<proteinExistence type="predicted"/>
<dbReference type="AlphaFoldDB" id="A0A0F8X1A2"/>
<reference evidence="2" key="1">
    <citation type="journal article" date="2015" name="Nature">
        <title>Complex archaea that bridge the gap between prokaryotes and eukaryotes.</title>
        <authorList>
            <person name="Spang A."/>
            <person name="Saw J.H."/>
            <person name="Jorgensen S.L."/>
            <person name="Zaremba-Niedzwiedzka K."/>
            <person name="Martijn J."/>
            <person name="Lind A.E."/>
            <person name="van Eijk R."/>
            <person name="Schleper C."/>
            <person name="Guy L."/>
            <person name="Ettema T.J."/>
        </authorList>
    </citation>
    <scope>NUCLEOTIDE SEQUENCE</scope>
</reference>